<dbReference type="EMBL" id="CABITT030000005">
    <property type="protein sequence ID" value="VVB04173.1"/>
    <property type="molecule type" value="Genomic_DNA"/>
</dbReference>
<evidence type="ECO:0000256" key="1">
    <source>
        <dbReference type="ARBA" id="ARBA00006484"/>
    </source>
</evidence>
<proteinExistence type="inferred from homology"/>
<feature type="region of interest" description="Disordered" evidence="3">
    <location>
        <begin position="47"/>
        <end position="73"/>
    </location>
</feature>
<sequence>MQRSDRRVSSTFIYSLQIYNPRNCKIRGERALQTWRAYKLYLTEWGGNTGGSPLNSESVSDGDGGDAPQTLKGMGELKGAECEDADMAKPALYLASDDEKYVTGHNLVVDDGMSAFKIASFDRDISRAS</sequence>
<name>A0A565BS01_9BRAS</name>
<dbReference type="PANTHER" id="PTHR43180">
    <property type="entry name" value="3-OXOACYL-(ACYL-CARRIER-PROTEIN) REDUCTASE (AFU_ORTHOLOGUE AFUA_6G11210)"/>
    <property type="match status" value="1"/>
</dbReference>
<organism evidence="4 5">
    <name type="scientific">Arabis nemorensis</name>
    <dbReference type="NCBI Taxonomy" id="586526"/>
    <lineage>
        <taxon>Eukaryota</taxon>
        <taxon>Viridiplantae</taxon>
        <taxon>Streptophyta</taxon>
        <taxon>Embryophyta</taxon>
        <taxon>Tracheophyta</taxon>
        <taxon>Spermatophyta</taxon>
        <taxon>Magnoliopsida</taxon>
        <taxon>eudicotyledons</taxon>
        <taxon>Gunneridae</taxon>
        <taxon>Pentapetalae</taxon>
        <taxon>rosids</taxon>
        <taxon>malvids</taxon>
        <taxon>Brassicales</taxon>
        <taxon>Brassicaceae</taxon>
        <taxon>Arabideae</taxon>
        <taxon>Arabis</taxon>
    </lineage>
</organism>
<comment type="similarity">
    <text evidence="1">Belongs to the short-chain dehydrogenases/reductases (SDR) family.</text>
</comment>
<keyword evidence="5" id="KW-1185">Reference proteome</keyword>
<comment type="caution">
    <text evidence="4">The sequence shown here is derived from an EMBL/GenBank/DDBJ whole genome shotgun (WGS) entry which is preliminary data.</text>
</comment>
<dbReference type="Gene3D" id="3.40.50.720">
    <property type="entry name" value="NAD(P)-binding Rossmann-like Domain"/>
    <property type="match status" value="1"/>
</dbReference>
<dbReference type="OrthoDB" id="1720482at2759"/>
<protein>
    <submittedName>
        <fullName evidence="4">Uncharacterized protein</fullName>
    </submittedName>
</protein>
<keyword evidence="2" id="KW-0560">Oxidoreductase</keyword>
<dbReference type="GO" id="GO:0016491">
    <property type="term" value="F:oxidoreductase activity"/>
    <property type="evidence" value="ECO:0007669"/>
    <property type="project" value="UniProtKB-KW"/>
</dbReference>
<dbReference type="SUPFAM" id="SSF51735">
    <property type="entry name" value="NAD(P)-binding Rossmann-fold domains"/>
    <property type="match status" value="1"/>
</dbReference>
<dbReference type="InterPro" id="IPR036291">
    <property type="entry name" value="NAD(P)-bd_dom_sf"/>
</dbReference>
<reference evidence="4" key="1">
    <citation type="submission" date="2019-07" db="EMBL/GenBank/DDBJ databases">
        <authorList>
            <person name="Dittberner H."/>
        </authorList>
    </citation>
    <scope>NUCLEOTIDE SEQUENCE [LARGE SCALE GENOMIC DNA]</scope>
</reference>
<dbReference type="PANTHER" id="PTHR43180:SF57">
    <property type="entry name" value="ALCOHOL DEHYDROGENASE-LIKE PROTEIN"/>
    <property type="match status" value="1"/>
</dbReference>
<evidence type="ECO:0000313" key="5">
    <source>
        <dbReference type="Proteomes" id="UP000489600"/>
    </source>
</evidence>
<evidence type="ECO:0000256" key="3">
    <source>
        <dbReference type="SAM" id="MobiDB-lite"/>
    </source>
</evidence>
<accession>A0A565BS01</accession>
<dbReference type="AlphaFoldDB" id="A0A565BS01"/>
<dbReference type="Proteomes" id="UP000489600">
    <property type="component" value="Unassembled WGS sequence"/>
</dbReference>
<evidence type="ECO:0000313" key="4">
    <source>
        <dbReference type="EMBL" id="VVB04173.1"/>
    </source>
</evidence>
<evidence type="ECO:0000256" key="2">
    <source>
        <dbReference type="ARBA" id="ARBA00023002"/>
    </source>
</evidence>
<gene>
    <name evidence="4" type="ORF">ANE_LOCUS14617</name>
</gene>